<dbReference type="AlphaFoldDB" id="A0A2N7PMY6"/>
<evidence type="ECO:0000313" key="3">
    <source>
        <dbReference type="Proteomes" id="UP000235460"/>
    </source>
</evidence>
<keyword evidence="1" id="KW-0812">Transmembrane</keyword>
<organism evidence="2 3">
    <name type="scientific">Thermodesulfobacterium geofontis</name>
    <dbReference type="NCBI Taxonomy" id="1295609"/>
    <lineage>
        <taxon>Bacteria</taxon>
        <taxon>Pseudomonadati</taxon>
        <taxon>Thermodesulfobacteriota</taxon>
        <taxon>Thermodesulfobacteria</taxon>
        <taxon>Thermodesulfobacteriales</taxon>
        <taxon>Thermodesulfobacteriaceae</taxon>
        <taxon>Thermodesulfobacterium</taxon>
    </lineage>
</organism>
<sequence length="248" mass="29592">MYALETPVEFYKELEELKGKISKNRIELIDLNLTKIVLSLQRYLPLVKFNEIFLEFLIKLSEAIYLKSCLLLNINIHNGNKEEIEDLKEIPFEKSLKEKPNYYKALSLERVLFEKIFLGRIFDFPEKSDIKNFKGEGEKSLILRAILSILNQEEIKEEMLKNFSALSIEFYLENLKKYLEEKLSFTFKGLIEEKLEKERNFLEIVYYFLALLFLYLEGLCYMIQNSENEDIIIFSRNVYNKKLVKTKK</sequence>
<accession>A0A2N7PMY6</accession>
<protein>
    <recommendedName>
        <fullName evidence="4">Chromosome segregation and condensation protein ScpA</fullName>
    </recommendedName>
</protein>
<reference evidence="2 3" key="1">
    <citation type="submission" date="2018-01" db="EMBL/GenBank/DDBJ databases">
        <title>Metagenomic assembled genomes from two thermal pools in the Uzon Caldera, Kamchatka, Russia.</title>
        <authorList>
            <person name="Wilkins L."/>
            <person name="Ettinger C."/>
        </authorList>
    </citation>
    <scope>NUCLEOTIDE SEQUENCE [LARGE SCALE GENOMIC DNA]</scope>
    <source>
        <strain evidence="2">ZAV-08</strain>
    </source>
</reference>
<evidence type="ECO:0000313" key="2">
    <source>
        <dbReference type="EMBL" id="PMP66715.1"/>
    </source>
</evidence>
<proteinExistence type="predicted"/>
<gene>
    <name evidence="2" type="ORF">C0190_04965</name>
</gene>
<evidence type="ECO:0008006" key="4">
    <source>
        <dbReference type="Google" id="ProtNLM"/>
    </source>
</evidence>
<dbReference type="Proteomes" id="UP000235460">
    <property type="component" value="Unassembled WGS sequence"/>
</dbReference>
<feature type="transmembrane region" description="Helical" evidence="1">
    <location>
        <begin position="204"/>
        <end position="224"/>
    </location>
</feature>
<name>A0A2N7PMY6_9BACT</name>
<comment type="caution">
    <text evidence="2">The sequence shown here is derived from an EMBL/GenBank/DDBJ whole genome shotgun (WGS) entry which is preliminary data.</text>
</comment>
<keyword evidence="1" id="KW-0472">Membrane</keyword>
<keyword evidence="1" id="KW-1133">Transmembrane helix</keyword>
<evidence type="ECO:0000256" key="1">
    <source>
        <dbReference type="SAM" id="Phobius"/>
    </source>
</evidence>
<dbReference type="EMBL" id="PNIK01000068">
    <property type="protein sequence ID" value="PMP66715.1"/>
    <property type="molecule type" value="Genomic_DNA"/>
</dbReference>